<keyword evidence="10" id="KW-1185">Reference proteome</keyword>
<dbReference type="PANTHER" id="PTHR20930:SF0">
    <property type="entry name" value="PROTEIN ILRUN"/>
    <property type="match status" value="1"/>
</dbReference>
<dbReference type="GO" id="GO:0000407">
    <property type="term" value="C:phagophore assembly site"/>
    <property type="evidence" value="ECO:0007669"/>
    <property type="project" value="TreeGrafter"/>
</dbReference>
<evidence type="ECO:0000313" key="10">
    <source>
        <dbReference type="Proteomes" id="UP001177023"/>
    </source>
</evidence>
<dbReference type="EMBL" id="CATQJA010000945">
    <property type="protein sequence ID" value="CAJ0564977.1"/>
    <property type="molecule type" value="Genomic_DNA"/>
</dbReference>
<dbReference type="InterPro" id="IPR013783">
    <property type="entry name" value="Ig-like_fold"/>
</dbReference>
<dbReference type="GO" id="GO:0016236">
    <property type="term" value="P:macroautophagy"/>
    <property type="evidence" value="ECO:0007669"/>
    <property type="project" value="TreeGrafter"/>
</dbReference>
<dbReference type="InterPro" id="IPR009060">
    <property type="entry name" value="UBA-like_sf"/>
</dbReference>
<feature type="compositionally biased region" description="Pro residues" evidence="6">
    <location>
        <begin position="285"/>
        <end position="294"/>
    </location>
</feature>
<dbReference type="GO" id="GO:0031410">
    <property type="term" value="C:cytoplasmic vesicle"/>
    <property type="evidence" value="ECO:0007669"/>
    <property type="project" value="UniProtKB-KW"/>
</dbReference>
<proteinExistence type="predicted"/>
<comment type="subcellular location">
    <subcellularLocation>
        <location evidence="1">Cytoplasmic vesicle</location>
        <location evidence="1">Autophagosome</location>
    </subcellularLocation>
</comment>
<feature type="domain" description="Nbr1 FW" evidence="7">
    <location>
        <begin position="90"/>
        <end position="187"/>
    </location>
</feature>
<dbReference type="GO" id="GO:0008270">
    <property type="term" value="F:zinc ion binding"/>
    <property type="evidence" value="ECO:0007669"/>
    <property type="project" value="UniProtKB-KW"/>
</dbReference>
<dbReference type="CDD" id="cd14947">
    <property type="entry name" value="NBR1_like"/>
    <property type="match status" value="1"/>
</dbReference>
<keyword evidence="5" id="KW-0968">Cytoplasmic vesicle</keyword>
<dbReference type="Proteomes" id="UP001177023">
    <property type="component" value="Unassembled WGS sequence"/>
</dbReference>
<dbReference type="PANTHER" id="PTHR20930">
    <property type="entry name" value="OVARIAN CARCINOMA ANTIGEN CA125-RELATED"/>
    <property type="match status" value="1"/>
</dbReference>
<evidence type="ECO:0000313" key="8">
    <source>
        <dbReference type="EMBL" id="CAJ0564977.1"/>
    </source>
</evidence>
<dbReference type="CDD" id="cd14349">
    <property type="entry name" value="UBA_CF106"/>
    <property type="match status" value="1"/>
</dbReference>
<keyword evidence="3" id="KW-0863">Zinc-finger</keyword>
<protein>
    <recommendedName>
        <fullName evidence="7">Nbr1 FW domain-containing protein</fullName>
    </recommendedName>
</protein>
<dbReference type="Gene3D" id="1.10.8.10">
    <property type="entry name" value="DNA helicase RuvA subunit, C-terminal domain"/>
    <property type="match status" value="1"/>
</dbReference>
<sequence>METDEVDNVLSQQMSCMVTNDKEALIREFQKIIGDYSVTPETCAFFLDMSNWNLQSALGAYYDIGISNNAHLLAEVNVSQLGLRLVKDVTIGEGESVPPNTRFVKTWRVRNTGNMHWPEGSSISFMEGHRMCLLDCVEVPPLAPNGELDVSVDMLSPNEPGIYQSRWQLNSPQKIPIGESIWCIIAVDTGGILDITQQLASAPLHDSSSHYSGFGEAAPHTYNSDINPFASDPRRGYHDSDMNDDMDSGNVTEANSPFELTAQLQRVFSSQPVSILRREGTEGPPCTPCTPPTHPDLHNWMNPDRQ</sequence>
<feature type="compositionally biased region" description="Basic and acidic residues" evidence="6">
    <location>
        <begin position="232"/>
        <end position="241"/>
    </location>
</feature>
<keyword evidence="4" id="KW-0862">Zinc</keyword>
<comment type="caution">
    <text evidence="8">The sequence shown here is derived from an EMBL/GenBank/DDBJ whole genome shotgun (WGS) entry which is preliminary data.</text>
</comment>
<dbReference type="SUPFAM" id="SSF46934">
    <property type="entry name" value="UBA-like"/>
    <property type="match status" value="1"/>
</dbReference>
<reference evidence="8" key="1">
    <citation type="submission" date="2023-06" db="EMBL/GenBank/DDBJ databases">
        <authorList>
            <person name="Delattre M."/>
        </authorList>
    </citation>
    <scope>NUCLEOTIDE SEQUENCE</scope>
    <source>
        <strain evidence="8">AF72</strain>
    </source>
</reference>
<dbReference type="Pfam" id="PF14555">
    <property type="entry name" value="UBA_4"/>
    <property type="match status" value="1"/>
</dbReference>
<gene>
    <name evidence="9" type="ORF">MSPICULIGERA_LOCUS13419</name>
    <name evidence="8" type="ORF">MSPICULIGERA_LOCUS3640</name>
</gene>
<dbReference type="EMBL" id="CATQJA010002635">
    <property type="protein sequence ID" value="CAJ0575103.1"/>
    <property type="molecule type" value="Genomic_DNA"/>
</dbReference>
<dbReference type="FunFam" id="2.60.40.10:FF:000199">
    <property type="entry name" value="next to BRCA1 gene 1 protein-like"/>
    <property type="match status" value="1"/>
</dbReference>
<organism evidence="8 10">
    <name type="scientific">Mesorhabditis spiculigera</name>
    <dbReference type="NCBI Taxonomy" id="96644"/>
    <lineage>
        <taxon>Eukaryota</taxon>
        <taxon>Metazoa</taxon>
        <taxon>Ecdysozoa</taxon>
        <taxon>Nematoda</taxon>
        <taxon>Chromadorea</taxon>
        <taxon>Rhabditida</taxon>
        <taxon>Rhabditina</taxon>
        <taxon>Rhabditomorpha</taxon>
        <taxon>Rhabditoidea</taxon>
        <taxon>Rhabditidae</taxon>
        <taxon>Mesorhabditinae</taxon>
        <taxon>Mesorhabditis</taxon>
    </lineage>
</organism>
<evidence type="ECO:0000256" key="4">
    <source>
        <dbReference type="ARBA" id="ARBA00022833"/>
    </source>
</evidence>
<evidence type="ECO:0000256" key="1">
    <source>
        <dbReference type="ARBA" id="ARBA00004419"/>
    </source>
</evidence>
<dbReference type="InterPro" id="IPR032350">
    <property type="entry name" value="Nbr1_FW"/>
</dbReference>
<evidence type="ECO:0000259" key="7">
    <source>
        <dbReference type="Pfam" id="PF16158"/>
    </source>
</evidence>
<evidence type="ECO:0000256" key="6">
    <source>
        <dbReference type="SAM" id="MobiDB-lite"/>
    </source>
</evidence>
<feature type="region of interest" description="Disordered" evidence="6">
    <location>
        <begin position="222"/>
        <end position="251"/>
    </location>
</feature>
<dbReference type="InterPro" id="IPR039517">
    <property type="entry name" value="C6orf106_UBA-like"/>
</dbReference>
<dbReference type="Pfam" id="PF16158">
    <property type="entry name" value="N_BRCA1_IG"/>
    <property type="match status" value="1"/>
</dbReference>
<feature type="region of interest" description="Disordered" evidence="6">
    <location>
        <begin position="277"/>
        <end position="306"/>
    </location>
</feature>
<evidence type="ECO:0000256" key="2">
    <source>
        <dbReference type="ARBA" id="ARBA00022723"/>
    </source>
</evidence>
<evidence type="ECO:0000256" key="5">
    <source>
        <dbReference type="ARBA" id="ARBA00023329"/>
    </source>
</evidence>
<accession>A0AA36C9N1</accession>
<keyword evidence="2" id="KW-0479">Metal-binding</keyword>
<dbReference type="GO" id="GO:0043130">
    <property type="term" value="F:ubiquitin binding"/>
    <property type="evidence" value="ECO:0007669"/>
    <property type="project" value="TreeGrafter"/>
</dbReference>
<evidence type="ECO:0000256" key="3">
    <source>
        <dbReference type="ARBA" id="ARBA00022771"/>
    </source>
</evidence>
<dbReference type="GO" id="GO:0005776">
    <property type="term" value="C:autophagosome"/>
    <property type="evidence" value="ECO:0007669"/>
    <property type="project" value="UniProtKB-SubCell"/>
</dbReference>
<feature type="non-terminal residue" evidence="8">
    <location>
        <position position="306"/>
    </location>
</feature>
<dbReference type="Gene3D" id="2.60.40.10">
    <property type="entry name" value="Immunoglobulins"/>
    <property type="match status" value="1"/>
</dbReference>
<evidence type="ECO:0000313" key="9">
    <source>
        <dbReference type="EMBL" id="CAJ0575103.1"/>
    </source>
</evidence>
<name>A0AA36C9N1_9BILA</name>
<dbReference type="AlphaFoldDB" id="A0AA36C9N1"/>